<dbReference type="RefSeq" id="WP_014657501.1">
    <property type="nucleotide sequence ID" value="NC_017731.1"/>
</dbReference>
<evidence type="ECO:0000313" key="2">
    <source>
        <dbReference type="EMBL" id="AFH94525.1"/>
    </source>
</evidence>
<dbReference type="AlphaFoldDB" id="A0A140NN50"/>
<protein>
    <recommendedName>
        <fullName evidence="4">DNA-binding protein</fullName>
    </recommendedName>
</protein>
<dbReference type="Proteomes" id="UP000005012">
    <property type="component" value="Chromosome"/>
</dbReference>
<dbReference type="HOGENOM" id="CLU_164838_0_0_6"/>
<feature type="signal peptide" evidence="1">
    <location>
        <begin position="1"/>
        <end position="23"/>
    </location>
</feature>
<dbReference type="KEGG" id="psi:S70_13425"/>
<gene>
    <name evidence="2" type="ordered locus">S70_13425</name>
</gene>
<evidence type="ECO:0000313" key="3">
    <source>
        <dbReference type="Proteomes" id="UP000005012"/>
    </source>
</evidence>
<dbReference type="EMBL" id="CP003488">
    <property type="protein sequence ID" value="AFH94525.1"/>
    <property type="molecule type" value="Genomic_DNA"/>
</dbReference>
<organism evidence="2 3">
    <name type="scientific">Providencia stuartii (strain MRSN 2154)</name>
    <dbReference type="NCBI Taxonomy" id="1157951"/>
    <lineage>
        <taxon>Bacteria</taxon>
        <taxon>Pseudomonadati</taxon>
        <taxon>Pseudomonadota</taxon>
        <taxon>Gammaproteobacteria</taxon>
        <taxon>Enterobacterales</taxon>
        <taxon>Morganellaceae</taxon>
        <taxon>Providencia</taxon>
    </lineage>
</organism>
<name>A0A140NN50_PROSM</name>
<keyword evidence="1" id="KW-0732">Signal</keyword>
<proteinExistence type="predicted"/>
<evidence type="ECO:0000256" key="1">
    <source>
        <dbReference type="SAM" id="SignalP"/>
    </source>
</evidence>
<dbReference type="PATRIC" id="fig|1157951.4.peg.2700"/>
<sequence length="124" mass="14113">MKNLALVGTLCLSLMALPTQVRANEQRIESYRAALHVGETVMACGVVAQVHKGRKATYLNLDKPYPNQSLAILIWDDNLKGFENRFGQLTRFNEQKVCVRGKITEYKNSLQMQVSNPQFLRLMK</sequence>
<reference evidence="2 3" key="1">
    <citation type="journal article" date="2012" name="J. Bacteriol.">
        <title>Complete Genome Sequence of Providencia stuartii Clinical Isolate MRSN 2154.</title>
        <authorList>
            <person name="Clifford R.J."/>
            <person name="Hang J."/>
            <person name="Riley M.C."/>
            <person name="Onmus-Leone F."/>
            <person name="Kuschner R.A."/>
            <person name="Lesho E.P."/>
            <person name="Waterman P.E."/>
        </authorList>
    </citation>
    <scope>NUCLEOTIDE SEQUENCE [LARGE SCALE GENOMIC DNA]</scope>
    <source>
        <strain evidence="2 3">MRSN 2154</strain>
    </source>
</reference>
<reference evidence="3" key="2">
    <citation type="submission" date="2012-04" db="EMBL/GenBank/DDBJ databases">
        <title>Complete genome sequence of Providencia stuartii clinical isolate MRSN 2154.</title>
        <authorList>
            <person name="Clifford R.J."/>
            <person name="Hang J."/>
            <person name="Riley M.C."/>
            <person name="Onmus-Leone F."/>
            <person name="Kuschner R.A."/>
            <person name="Lesho E.P."/>
            <person name="Waterman P.E."/>
        </authorList>
    </citation>
    <scope>NUCLEOTIDE SEQUENCE [LARGE SCALE GENOMIC DNA]</scope>
    <source>
        <strain evidence="3">MRSN 2154</strain>
    </source>
</reference>
<accession>A0A140NN50</accession>
<evidence type="ECO:0008006" key="4">
    <source>
        <dbReference type="Google" id="ProtNLM"/>
    </source>
</evidence>
<feature type="chain" id="PRO_5007303877" description="DNA-binding protein" evidence="1">
    <location>
        <begin position="24"/>
        <end position="124"/>
    </location>
</feature>